<accession>A0A7Z8YAV8</accession>
<keyword evidence="6" id="KW-0378">Hydrolase</keyword>
<dbReference type="EMBL" id="UYIO01000001">
    <property type="protein sequence ID" value="VDG76925.1"/>
    <property type="molecule type" value="Genomic_DNA"/>
</dbReference>
<feature type="domain" description="Alanine racemase N-terminal" evidence="5">
    <location>
        <begin position="112"/>
        <end position="306"/>
    </location>
</feature>
<dbReference type="InterPro" id="IPR011078">
    <property type="entry name" value="PyrdxlP_homeostasis"/>
</dbReference>
<evidence type="ECO:0000256" key="1">
    <source>
        <dbReference type="ARBA" id="ARBA00022898"/>
    </source>
</evidence>
<evidence type="ECO:0000259" key="5">
    <source>
        <dbReference type="Pfam" id="PF01168"/>
    </source>
</evidence>
<evidence type="ECO:0000256" key="3">
    <source>
        <dbReference type="RuleBase" id="RU004514"/>
    </source>
</evidence>
<comment type="similarity">
    <text evidence="2 3">Belongs to the pyridoxal phosphate-binding protein YggS/PROSC family.</text>
</comment>
<dbReference type="RefSeq" id="WP_185934218.1">
    <property type="nucleotide sequence ID" value="NZ_UYIO01000001.1"/>
</dbReference>
<dbReference type="Gene3D" id="3.20.20.10">
    <property type="entry name" value="Alanine racemase"/>
    <property type="match status" value="1"/>
</dbReference>
<name>A0A7Z8YAV8_9ACTO</name>
<dbReference type="InterPro" id="IPR029066">
    <property type="entry name" value="PLP-binding_barrel"/>
</dbReference>
<feature type="compositionally biased region" description="Pro residues" evidence="4">
    <location>
        <begin position="30"/>
        <end position="48"/>
    </location>
</feature>
<organism evidence="6 7">
    <name type="scientific">Actinobaculum suis</name>
    <dbReference type="NCBI Taxonomy" id="1657"/>
    <lineage>
        <taxon>Bacteria</taxon>
        <taxon>Bacillati</taxon>
        <taxon>Actinomycetota</taxon>
        <taxon>Actinomycetes</taxon>
        <taxon>Actinomycetales</taxon>
        <taxon>Actinomycetaceae</taxon>
        <taxon>Actinobaculum</taxon>
    </lineage>
</organism>
<feature type="compositionally biased region" description="Low complexity" evidence="4">
    <location>
        <begin position="49"/>
        <end position="71"/>
    </location>
</feature>
<evidence type="ECO:0000313" key="7">
    <source>
        <dbReference type="Proteomes" id="UP000269974"/>
    </source>
</evidence>
<dbReference type="InterPro" id="IPR001608">
    <property type="entry name" value="Ala_racemase_N"/>
</dbReference>
<dbReference type="PANTHER" id="PTHR10146">
    <property type="entry name" value="PROLINE SYNTHETASE CO-TRANSCRIBED BACTERIAL HOMOLOG PROTEIN"/>
    <property type="match status" value="1"/>
</dbReference>
<keyword evidence="1 2" id="KW-0663">Pyridoxal phosphate</keyword>
<gene>
    <name evidence="6" type="primary">ylmE</name>
    <name evidence="6" type="ORF">NCTC10327_01560</name>
</gene>
<comment type="function">
    <text evidence="2">Pyridoxal 5'-phosphate (PLP)-binding protein, which is involved in PLP homeostasis.</text>
</comment>
<dbReference type="PANTHER" id="PTHR10146:SF14">
    <property type="entry name" value="PYRIDOXAL PHOSPHATE HOMEOSTASIS PROTEIN"/>
    <property type="match status" value="1"/>
</dbReference>
<feature type="compositionally biased region" description="Low complexity" evidence="4">
    <location>
        <begin position="14"/>
        <end position="29"/>
    </location>
</feature>
<evidence type="ECO:0000256" key="2">
    <source>
        <dbReference type="HAMAP-Rule" id="MF_02087"/>
    </source>
</evidence>
<feature type="modified residue" description="N6-(pyridoxal phosphate)lysine" evidence="2">
    <location>
        <position position="108"/>
    </location>
</feature>
<dbReference type="AlphaFoldDB" id="A0A7Z8YAV8"/>
<keyword evidence="6" id="KW-0645">Protease</keyword>
<dbReference type="GO" id="GO:0004180">
    <property type="term" value="F:carboxypeptidase activity"/>
    <property type="evidence" value="ECO:0007669"/>
    <property type="project" value="UniProtKB-KW"/>
</dbReference>
<dbReference type="SUPFAM" id="SSF51419">
    <property type="entry name" value="PLP-binding barrel"/>
    <property type="match status" value="1"/>
</dbReference>
<dbReference type="Proteomes" id="UP000269974">
    <property type="component" value="Unassembled WGS sequence"/>
</dbReference>
<dbReference type="Pfam" id="PF01168">
    <property type="entry name" value="Ala_racemase_N"/>
    <property type="match status" value="1"/>
</dbReference>
<dbReference type="NCBIfam" id="TIGR00044">
    <property type="entry name" value="YggS family pyridoxal phosphate-dependent enzyme"/>
    <property type="match status" value="1"/>
</dbReference>
<protein>
    <recommendedName>
        <fullName evidence="2">Pyridoxal phosphate homeostasis protein</fullName>
        <shortName evidence="2">PLP homeostasis protein</shortName>
    </recommendedName>
</protein>
<feature type="region of interest" description="Disordered" evidence="4">
    <location>
        <begin position="1"/>
        <end position="75"/>
    </location>
</feature>
<comment type="caution">
    <text evidence="6">The sequence shown here is derived from an EMBL/GenBank/DDBJ whole genome shotgun (WGS) entry which is preliminary data.</text>
</comment>
<evidence type="ECO:0000256" key="4">
    <source>
        <dbReference type="SAM" id="MobiDB-lite"/>
    </source>
</evidence>
<reference evidence="6 7" key="1">
    <citation type="submission" date="2018-11" db="EMBL/GenBank/DDBJ databases">
        <authorList>
            <consortium name="Pathogen Informatics"/>
        </authorList>
    </citation>
    <scope>NUCLEOTIDE SEQUENCE [LARGE SCALE GENOMIC DNA]</scope>
    <source>
        <strain evidence="6 7">NCTC10327</strain>
    </source>
</reference>
<dbReference type="GO" id="GO:0030170">
    <property type="term" value="F:pyridoxal phosphate binding"/>
    <property type="evidence" value="ECO:0007669"/>
    <property type="project" value="UniProtKB-UniRule"/>
</dbReference>
<evidence type="ECO:0000313" key="6">
    <source>
        <dbReference type="EMBL" id="VDG76925.1"/>
    </source>
</evidence>
<dbReference type="CDD" id="cd00635">
    <property type="entry name" value="PLPDE_III_YBL036c_like"/>
    <property type="match status" value="1"/>
</dbReference>
<proteinExistence type="inferred from homology"/>
<keyword evidence="6" id="KW-0121">Carboxypeptidase</keyword>
<sequence length="308" mass="32797">MRKENKESTEPTIAGLPAATADTAGAASAPAPPAPGRPAPAPPAPGRPAPARSGHTSTAPTPTAATPTAPTELAQIPSRIDQVVHRLREAEVQAGRSMGETRLQLAVKYQPIEKIRAALEHGCRFLGQNLIQQLEAVETQITDVQPHWTHVIGHVQSNKAGKALEFANCIESLDSERLARRLDRLQGTRISNGEATEPFEVYIQVNSAGSESQYGVAPEKVAELAGIVSELPNLRLGGLMTIGAHTDDVGEVAASFARTRELRDELQSEIPTCTELSMGMTHDMEIAVKEGSTIVRVGTAVFGPRPRP</sequence>
<dbReference type="HAMAP" id="MF_02087">
    <property type="entry name" value="PLP_homeostasis"/>
    <property type="match status" value="1"/>
</dbReference>